<keyword evidence="3" id="KW-1185">Reference proteome</keyword>
<evidence type="ECO:0000256" key="1">
    <source>
        <dbReference type="SAM" id="Phobius"/>
    </source>
</evidence>
<reference evidence="2 3" key="1">
    <citation type="submission" date="2021-03" db="EMBL/GenBank/DDBJ databases">
        <title>novel species isolated from a fishpond in China.</title>
        <authorList>
            <person name="Lu H."/>
            <person name="Cai Z."/>
        </authorList>
    </citation>
    <scope>NUCLEOTIDE SEQUENCE [LARGE SCALE GENOMIC DNA]</scope>
    <source>
        <strain evidence="2 3">H41</strain>
    </source>
</reference>
<name>A0ABS3C264_9BACT</name>
<sequence length="172" mass="20275">MELARLILDTLIILLGLWVLFYKAYFTEKGKNIATKEDIQEITSKIELVKLEFLKKIEFNKYALNLNHQLFNALNSLQNSLRTINRDQSESGIRSFWRDFEKNKNDISRLHINYSSTYYSQYQAAGSNFERAINKFIESSKTQDHNKTLKNINSLINSIEEYKKEIHNCINI</sequence>
<evidence type="ECO:0000313" key="3">
    <source>
        <dbReference type="Proteomes" id="UP000664317"/>
    </source>
</evidence>
<proteinExistence type="predicted"/>
<dbReference type="EMBL" id="JAFKCT010000003">
    <property type="protein sequence ID" value="MBN7811213.1"/>
    <property type="molecule type" value="Genomic_DNA"/>
</dbReference>
<keyword evidence="1" id="KW-0812">Transmembrane</keyword>
<gene>
    <name evidence="2" type="ORF">J0A68_09610</name>
</gene>
<keyword evidence="1" id="KW-1133">Transmembrane helix</keyword>
<protein>
    <submittedName>
        <fullName evidence="2">Uncharacterized protein</fullName>
    </submittedName>
</protein>
<dbReference type="RefSeq" id="WP_206577995.1">
    <property type="nucleotide sequence ID" value="NZ_JAFKCT010000003.1"/>
</dbReference>
<feature type="transmembrane region" description="Helical" evidence="1">
    <location>
        <begin position="6"/>
        <end position="26"/>
    </location>
</feature>
<keyword evidence="1" id="KW-0472">Membrane</keyword>
<evidence type="ECO:0000313" key="2">
    <source>
        <dbReference type="EMBL" id="MBN7811213.1"/>
    </source>
</evidence>
<organism evidence="2 3">
    <name type="scientific">Algoriphagus oliviformis</name>
    <dbReference type="NCBI Taxonomy" id="2811231"/>
    <lineage>
        <taxon>Bacteria</taxon>
        <taxon>Pseudomonadati</taxon>
        <taxon>Bacteroidota</taxon>
        <taxon>Cytophagia</taxon>
        <taxon>Cytophagales</taxon>
        <taxon>Cyclobacteriaceae</taxon>
        <taxon>Algoriphagus</taxon>
    </lineage>
</organism>
<comment type="caution">
    <text evidence="2">The sequence shown here is derived from an EMBL/GenBank/DDBJ whole genome shotgun (WGS) entry which is preliminary data.</text>
</comment>
<dbReference type="Proteomes" id="UP000664317">
    <property type="component" value="Unassembled WGS sequence"/>
</dbReference>
<accession>A0ABS3C264</accession>